<comment type="subcellular location">
    <subcellularLocation>
        <location evidence="1">Membrane</location>
        <topology evidence="1">Multi-pass membrane protein</topology>
    </subcellularLocation>
</comment>
<dbReference type="KEGG" id="aten:116306726"/>
<dbReference type="GeneID" id="116306726"/>
<evidence type="ECO:0000313" key="13">
    <source>
        <dbReference type="RefSeq" id="XP_031572679.1"/>
    </source>
</evidence>
<name>A0A6P8IZN6_ACTTE</name>
<evidence type="ECO:0000256" key="8">
    <source>
        <dbReference type="ARBA" id="ARBA00022989"/>
    </source>
</evidence>
<accession>A0A6P8IZN6</accession>
<evidence type="ECO:0000256" key="6">
    <source>
        <dbReference type="ARBA" id="ARBA00022786"/>
    </source>
</evidence>
<keyword evidence="8 10" id="KW-1133">Transmembrane helix</keyword>
<dbReference type="Proteomes" id="UP000515163">
    <property type="component" value="Unplaced"/>
</dbReference>
<reference evidence="13" key="1">
    <citation type="submission" date="2025-08" db="UniProtKB">
        <authorList>
            <consortium name="RefSeq"/>
        </authorList>
    </citation>
    <scope>IDENTIFICATION</scope>
    <source>
        <tissue evidence="13">Tentacle</tissue>
    </source>
</reference>
<feature type="transmembrane region" description="Helical" evidence="10">
    <location>
        <begin position="150"/>
        <end position="172"/>
    </location>
</feature>
<dbReference type="GO" id="GO:0004842">
    <property type="term" value="F:ubiquitin-protein transferase activity"/>
    <property type="evidence" value="ECO:0007669"/>
    <property type="project" value="TreeGrafter"/>
</dbReference>
<dbReference type="SMART" id="SM00744">
    <property type="entry name" value="RINGv"/>
    <property type="match status" value="1"/>
</dbReference>
<keyword evidence="4" id="KW-0479">Metal-binding</keyword>
<evidence type="ECO:0000256" key="9">
    <source>
        <dbReference type="ARBA" id="ARBA00023136"/>
    </source>
</evidence>
<dbReference type="Gene3D" id="3.30.40.10">
    <property type="entry name" value="Zinc/RING finger domain, C3HC4 (zinc finger)"/>
    <property type="match status" value="1"/>
</dbReference>
<dbReference type="AlphaFoldDB" id="A0A6P8IZN6"/>
<keyword evidence="7" id="KW-0862">Zinc</keyword>
<evidence type="ECO:0000256" key="2">
    <source>
        <dbReference type="ARBA" id="ARBA00022679"/>
    </source>
</evidence>
<dbReference type="PROSITE" id="PS51292">
    <property type="entry name" value="ZF_RING_CH"/>
    <property type="match status" value="1"/>
</dbReference>
<keyword evidence="12" id="KW-1185">Reference proteome</keyword>
<evidence type="ECO:0000259" key="11">
    <source>
        <dbReference type="PROSITE" id="PS51292"/>
    </source>
</evidence>
<dbReference type="InterPro" id="IPR013083">
    <property type="entry name" value="Znf_RING/FYVE/PHD"/>
</dbReference>
<dbReference type="SUPFAM" id="SSF57850">
    <property type="entry name" value="RING/U-box"/>
    <property type="match status" value="1"/>
</dbReference>
<sequence length="243" mass="27598">MEEISQDQQKIIQEAKDDDSAQDMVLDAVLYSFKSFKQPTSPRNEEPLLSYKQQNVSIIPSNSTSLSASDGSELEGKVCRICHNGGNEEKLLSPCRCCGSAKYAHQSCLMTWFEKKKNKICEICLYEVKLVRKGFKFPTRWKLPGTSCNFVTFLFMFYCLVLTAFISMVLWVASNGCTTTVCVVLYFVSILSLIYFTYCCGFMKQIVHYLTDCLDMNREVTILNRAEDCKPIRSSIIETGITS</sequence>
<dbReference type="InParanoid" id="A0A6P8IZN6"/>
<feature type="transmembrane region" description="Helical" evidence="10">
    <location>
        <begin position="178"/>
        <end position="198"/>
    </location>
</feature>
<dbReference type="CDD" id="cd16495">
    <property type="entry name" value="RING_CH-C4HC3_MARCH"/>
    <property type="match status" value="1"/>
</dbReference>
<organism evidence="12 13">
    <name type="scientific">Actinia tenebrosa</name>
    <name type="common">Australian red waratah sea anemone</name>
    <dbReference type="NCBI Taxonomy" id="6105"/>
    <lineage>
        <taxon>Eukaryota</taxon>
        <taxon>Metazoa</taxon>
        <taxon>Cnidaria</taxon>
        <taxon>Anthozoa</taxon>
        <taxon>Hexacorallia</taxon>
        <taxon>Actiniaria</taxon>
        <taxon>Actiniidae</taxon>
        <taxon>Actinia</taxon>
    </lineage>
</organism>
<dbReference type="PANTHER" id="PTHR46065">
    <property type="entry name" value="E3 UBIQUITIN-PROTEIN LIGASE MARCH 2/3 FAMILY MEMBER"/>
    <property type="match status" value="1"/>
</dbReference>
<dbReference type="GO" id="GO:0016020">
    <property type="term" value="C:membrane"/>
    <property type="evidence" value="ECO:0007669"/>
    <property type="project" value="UniProtKB-SubCell"/>
</dbReference>
<gene>
    <name evidence="13" type="primary">LOC116306726</name>
</gene>
<proteinExistence type="predicted"/>
<keyword evidence="6" id="KW-0833">Ubl conjugation pathway</keyword>
<dbReference type="GO" id="GO:0008270">
    <property type="term" value="F:zinc ion binding"/>
    <property type="evidence" value="ECO:0007669"/>
    <property type="project" value="UniProtKB-KW"/>
</dbReference>
<evidence type="ECO:0000313" key="12">
    <source>
        <dbReference type="Proteomes" id="UP000515163"/>
    </source>
</evidence>
<protein>
    <submittedName>
        <fullName evidence="13">E3 ubiquitin-protein ligase MARCH8-like</fullName>
    </submittedName>
</protein>
<evidence type="ECO:0000256" key="5">
    <source>
        <dbReference type="ARBA" id="ARBA00022771"/>
    </source>
</evidence>
<dbReference type="UniPathway" id="UPA00143"/>
<keyword evidence="2" id="KW-0808">Transferase</keyword>
<evidence type="ECO:0000256" key="7">
    <source>
        <dbReference type="ARBA" id="ARBA00022833"/>
    </source>
</evidence>
<dbReference type="PANTHER" id="PTHR46065:SF3">
    <property type="entry name" value="FI20425P1"/>
    <property type="match status" value="1"/>
</dbReference>
<keyword evidence="5" id="KW-0863">Zinc-finger</keyword>
<dbReference type="RefSeq" id="XP_031572679.1">
    <property type="nucleotide sequence ID" value="XM_031716819.1"/>
</dbReference>
<evidence type="ECO:0000256" key="1">
    <source>
        <dbReference type="ARBA" id="ARBA00004141"/>
    </source>
</evidence>
<evidence type="ECO:0000256" key="3">
    <source>
        <dbReference type="ARBA" id="ARBA00022692"/>
    </source>
</evidence>
<feature type="domain" description="RING-CH-type" evidence="11">
    <location>
        <begin position="71"/>
        <end position="131"/>
    </location>
</feature>
<evidence type="ECO:0000256" key="10">
    <source>
        <dbReference type="SAM" id="Phobius"/>
    </source>
</evidence>
<dbReference type="OrthoDB" id="273089at2759"/>
<keyword evidence="3 10" id="KW-0812">Transmembrane</keyword>
<evidence type="ECO:0000256" key="4">
    <source>
        <dbReference type="ARBA" id="ARBA00022723"/>
    </source>
</evidence>
<dbReference type="Pfam" id="PF12906">
    <property type="entry name" value="RINGv"/>
    <property type="match status" value="1"/>
</dbReference>
<dbReference type="InterPro" id="IPR011016">
    <property type="entry name" value="Znf_RING-CH"/>
</dbReference>
<keyword evidence="9 10" id="KW-0472">Membrane</keyword>
<dbReference type="GO" id="GO:0016567">
    <property type="term" value="P:protein ubiquitination"/>
    <property type="evidence" value="ECO:0007669"/>
    <property type="project" value="UniProtKB-UniPathway"/>
</dbReference>